<comment type="caution">
    <text evidence="5">The sequence shown here is derived from an EMBL/GenBank/DDBJ whole genome shotgun (WGS) entry which is preliminary data.</text>
</comment>
<dbReference type="Pfam" id="PF25298">
    <property type="entry name" value="Baculo_FP_2nd"/>
    <property type="match status" value="1"/>
</dbReference>
<accession>A0A0L7L7A2</accession>
<feature type="domain" description="FP protein C-terminal" evidence="3">
    <location>
        <begin position="266"/>
        <end position="318"/>
    </location>
</feature>
<proteinExistence type="predicted"/>
<evidence type="ECO:0000313" key="4">
    <source>
        <dbReference type="EMBL" id="KOB65982.1"/>
    </source>
</evidence>
<organism evidence="5 6">
    <name type="scientific">Operophtera brumata</name>
    <name type="common">Winter moth</name>
    <name type="synonym">Phalaena brumata</name>
    <dbReference type="NCBI Taxonomy" id="104452"/>
    <lineage>
        <taxon>Eukaryota</taxon>
        <taxon>Metazoa</taxon>
        <taxon>Ecdysozoa</taxon>
        <taxon>Arthropoda</taxon>
        <taxon>Hexapoda</taxon>
        <taxon>Insecta</taxon>
        <taxon>Pterygota</taxon>
        <taxon>Neoptera</taxon>
        <taxon>Endopterygota</taxon>
        <taxon>Lepidoptera</taxon>
        <taxon>Glossata</taxon>
        <taxon>Ditrysia</taxon>
        <taxon>Geometroidea</taxon>
        <taxon>Geometridae</taxon>
        <taxon>Larentiinae</taxon>
        <taxon>Operophtera</taxon>
    </lineage>
</organism>
<evidence type="ECO:0000313" key="5">
    <source>
        <dbReference type="EMBL" id="KOB71161.1"/>
    </source>
</evidence>
<gene>
    <name evidence="5" type="ORF">OBRU01_14316</name>
    <name evidence="4" type="ORF">OBRU01_17480</name>
</gene>
<evidence type="ECO:0000256" key="2">
    <source>
        <dbReference type="SAM" id="MobiDB-lite"/>
    </source>
</evidence>
<dbReference type="InterPro" id="IPR057251">
    <property type="entry name" value="FP_C"/>
</dbReference>
<evidence type="ECO:0000313" key="6">
    <source>
        <dbReference type="Proteomes" id="UP000037510"/>
    </source>
</evidence>
<reference evidence="5 6" key="1">
    <citation type="journal article" date="2015" name="Genome Biol. Evol.">
        <title>The genome of winter moth (Operophtera brumata) provides a genomic perspective on sexual dimorphism and phenology.</title>
        <authorList>
            <person name="Derks M.F."/>
            <person name="Smit S."/>
            <person name="Salis L."/>
            <person name="Schijlen E."/>
            <person name="Bossers A."/>
            <person name="Mateman C."/>
            <person name="Pijl A.S."/>
            <person name="de Ridder D."/>
            <person name="Groenen M.A."/>
            <person name="Visser M.E."/>
            <person name="Megens H.J."/>
        </authorList>
    </citation>
    <scope>NUCLEOTIDE SEQUENCE [LARGE SCALE GENOMIC DNA]</scope>
    <source>
        <strain evidence="5">WM2013NL</strain>
        <tissue evidence="5">Head and thorax</tissue>
    </source>
</reference>
<evidence type="ECO:0000256" key="1">
    <source>
        <dbReference type="SAM" id="Coils"/>
    </source>
</evidence>
<name>A0A0L7L7A2_OPEBR</name>
<feature type="coiled-coil region" evidence="1">
    <location>
        <begin position="131"/>
        <end position="158"/>
    </location>
</feature>
<keyword evidence="6" id="KW-1185">Reference proteome</keyword>
<sequence length="318" mass="36900">MNTLERTPPSSYGSDSDLSRHQFNLMKHRKRREEEMDSCHCESSMTKFHNDIMENITRTIKSTVESVITEKMDKFSTDLDNINIEMKKITKDNAAITASVTEIKGRLNEIEASTNFATNRQDQFDSRLCLTEQRTKNFEQYESDIAELRNKYTTVSAELKARQQWDRLLNLEVIGVPETNNEDLVKVLAIIAKFLDVNLTATDIEFANRIQPKQPKPGAPRTIIVKLRNRVVKDNLLAGIRRFHGITRSDIGMQGTQRIFVNEHLTLENKNLYKKCRELATSNSYKFIWIRNCKIFVRKDDKSPKIAINKEEDLIKIK</sequence>
<dbReference type="Proteomes" id="UP000037510">
    <property type="component" value="Unassembled WGS sequence"/>
</dbReference>
<dbReference type="AlphaFoldDB" id="A0A0L7L7A2"/>
<dbReference type="Gene3D" id="3.30.70.1820">
    <property type="entry name" value="L1 transposable element, RRM domain"/>
    <property type="match status" value="1"/>
</dbReference>
<evidence type="ECO:0000259" key="3">
    <source>
        <dbReference type="Pfam" id="PF25298"/>
    </source>
</evidence>
<keyword evidence="1" id="KW-0175">Coiled coil</keyword>
<feature type="region of interest" description="Disordered" evidence="2">
    <location>
        <begin position="1"/>
        <end position="20"/>
    </location>
</feature>
<feature type="compositionally biased region" description="Polar residues" evidence="2">
    <location>
        <begin position="1"/>
        <end position="16"/>
    </location>
</feature>
<dbReference type="EMBL" id="JTDY01006475">
    <property type="protein sequence ID" value="KOB65982.1"/>
    <property type="molecule type" value="Genomic_DNA"/>
</dbReference>
<dbReference type="EMBL" id="JTDY01002579">
    <property type="protein sequence ID" value="KOB71161.1"/>
    <property type="molecule type" value="Genomic_DNA"/>
</dbReference>
<protein>
    <submittedName>
        <fullName evidence="5">Zinc finger DNA binding protein</fullName>
    </submittedName>
</protein>